<comment type="caution">
    <text evidence="1">The sequence shown here is derived from an EMBL/GenBank/DDBJ whole genome shotgun (WGS) entry which is preliminary data.</text>
</comment>
<dbReference type="Proteomes" id="UP000499080">
    <property type="component" value="Unassembled WGS sequence"/>
</dbReference>
<gene>
    <name evidence="1" type="ORF">AVEN_79144_1</name>
</gene>
<protein>
    <submittedName>
        <fullName evidence="1">Uncharacterized protein</fullName>
    </submittedName>
</protein>
<name>A0A4Y2VH67_ARAVE</name>
<sequence>PPWQKSYPCPLSQFQISVPCPLSSLKRTLFPISVPSISEKGNSHWAIVKPSDTNALACSVMVSSSCMAIPKLLAKLKNCCESSSGKSEATPHTQARFGTQYVFKHLSATSFSSKRDVKIAAENWLSGQGHNF</sequence>
<dbReference type="AlphaFoldDB" id="A0A4Y2VH67"/>
<evidence type="ECO:0000313" key="2">
    <source>
        <dbReference type="Proteomes" id="UP000499080"/>
    </source>
</evidence>
<accession>A0A4Y2VH67</accession>
<dbReference type="EMBL" id="BGPR01046855">
    <property type="protein sequence ID" value="GBO23818.1"/>
    <property type="molecule type" value="Genomic_DNA"/>
</dbReference>
<reference evidence="1 2" key="1">
    <citation type="journal article" date="2019" name="Sci. Rep.">
        <title>Orb-weaving spider Araneus ventricosus genome elucidates the spidroin gene catalogue.</title>
        <authorList>
            <person name="Kono N."/>
            <person name="Nakamura H."/>
            <person name="Ohtoshi R."/>
            <person name="Moran D.A.P."/>
            <person name="Shinohara A."/>
            <person name="Yoshida Y."/>
            <person name="Fujiwara M."/>
            <person name="Mori M."/>
            <person name="Tomita M."/>
            <person name="Arakawa K."/>
        </authorList>
    </citation>
    <scope>NUCLEOTIDE SEQUENCE [LARGE SCALE GENOMIC DNA]</scope>
</reference>
<feature type="non-terminal residue" evidence="1">
    <location>
        <position position="1"/>
    </location>
</feature>
<organism evidence="1 2">
    <name type="scientific">Araneus ventricosus</name>
    <name type="common">Orbweaver spider</name>
    <name type="synonym">Epeira ventricosa</name>
    <dbReference type="NCBI Taxonomy" id="182803"/>
    <lineage>
        <taxon>Eukaryota</taxon>
        <taxon>Metazoa</taxon>
        <taxon>Ecdysozoa</taxon>
        <taxon>Arthropoda</taxon>
        <taxon>Chelicerata</taxon>
        <taxon>Arachnida</taxon>
        <taxon>Araneae</taxon>
        <taxon>Araneomorphae</taxon>
        <taxon>Entelegynae</taxon>
        <taxon>Araneoidea</taxon>
        <taxon>Araneidae</taxon>
        <taxon>Araneus</taxon>
    </lineage>
</organism>
<proteinExistence type="predicted"/>
<evidence type="ECO:0000313" key="1">
    <source>
        <dbReference type="EMBL" id="GBO23818.1"/>
    </source>
</evidence>
<keyword evidence="2" id="KW-1185">Reference proteome</keyword>